<gene>
    <name evidence="19" type="ORF">CCAM_LOCUS29530</name>
</gene>
<sequence>MTDASSTTHELDSRVREMGHAMVQMQRDLEFRFERLDGALATIQTAVAGLQAGGGGRIRRHPDHHEGPRGGGFQTPKPKLEPPKSDGTEPLRWLYQVQEYFAYYETPPEDRLRCVTMMLEGLAADWFRWRRNNGLLRDWDDFVAKFKLRFDPLHYVDYVGQLARVRQVAGVMEYQGAFEKVLTHVTDVPEPYLQSLFHASLKNHLQHEISLLKPETLSESFALARELEAKHQAIVQSVGMKSASWSNNFTRNSPNRAATEASVGSVSKPNPTGGGPKTLLEGRETSTSPPVRRLTRAERLEKDTKGLCYNCDQKWHKAHKCGRFILIMGEDEGEEEDSEKEEEIEVAADISSLNSMAGVTTPRSLRLTGKIGQQGLDVLIDGGSTHNFVHPRTVEKLGLSLEAVAAFRVYVGNGDSLRCTQQCREVELELQGTTFKVDLYVLQIHGHDIVLGVQWLRGLGRVLHDYERVTMEFDWGEQTVTLRGDAVLPKQTSLHHLRELHTRHEVDAGIIIMEIQAGVATEEGSGVEQEGIPREIAELLERFEEVVQTPDQHFYIRKLLGYQFKIEYKPGAANRVADALSRRDEAYQAGQQLLAISSPVPDLMEEIRRENTTQPDLVARHQEHRARLAEPYSVTDGVLYYKRRVCVGSSSALRQQLIREHHDTPLAGHPGIHRTFLRLAQNFYKPQMRTNVKAYVQKCHTCQTTKYSTQPPAGLLQPLPVPTQVWEDISMDFVTGLPPSRGYTVIMVVVDRLTKVVHLEALPAGFDARRTAHLFIDIVKLARRYYGPYRVAARIGEAAYRLELPAGSRIHPVFHVSLLRPYYGTTPEQDHITLPTEFVHGQPLSEPVRILAERQVLIRGKLVKQCLVEWTDGGSDDATWEPYDRLRQRFPTLHLEDKVVSQAAGNVAHGVHGSQDGDMDEQNKATGRTKDKRAEPRTNGPKKKRYQPKKNVGSREVNVGGKHRDGTVIMF</sequence>
<dbReference type="InterPro" id="IPR056924">
    <property type="entry name" value="SH3_Tf2-1"/>
</dbReference>
<evidence type="ECO:0000256" key="13">
    <source>
        <dbReference type="ARBA" id="ARBA00023125"/>
    </source>
</evidence>
<evidence type="ECO:0000313" key="20">
    <source>
        <dbReference type="Proteomes" id="UP000595140"/>
    </source>
</evidence>
<evidence type="ECO:0000256" key="11">
    <source>
        <dbReference type="ARBA" id="ARBA00022918"/>
    </source>
</evidence>
<dbReference type="InterPro" id="IPR050951">
    <property type="entry name" value="Retrovirus_Pol_polyprotein"/>
</dbReference>
<dbReference type="GO" id="GO:0006508">
    <property type="term" value="P:proteolysis"/>
    <property type="evidence" value="ECO:0007669"/>
    <property type="project" value="UniProtKB-KW"/>
</dbReference>
<dbReference type="SUPFAM" id="SSF50630">
    <property type="entry name" value="Acid proteases"/>
    <property type="match status" value="1"/>
</dbReference>
<dbReference type="Pfam" id="PF03732">
    <property type="entry name" value="Retrotrans_gag"/>
    <property type="match status" value="1"/>
</dbReference>
<evidence type="ECO:0000256" key="4">
    <source>
        <dbReference type="ARBA" id="ARBA00022722"/>
    </source>
</evidence>
<dbReference type="GO" id="GO:0004190">
    <property type="term" value="F:aspartic-type endopeptidase activity"/>
    <property type="evidence" value="ECO:0007669"/>
    <property type="project" value="UniProtKB-KW"/>
</dbReference>
<dbReference type="GO" id="GO:0003887">
    <property type="term" value="F:DNA-directed DNA polymerase activity"/>
    <property type="evidence" value="ECO:0007669"/>
    <property type="project" value="UniProtKB-KW"/>
</dbReference>
<dbReference type="OrthoDB" id="5554229at2759"/>
<evidence type="ECO:0000259" key="17">
    <source>
        <dbReference type="Pfam" id="PF17921"/>
    </source>
</evidence>
<keyword evidence="12" id="KW-0239">DNA-directed DNA polymerase</keyword>
<feature type="domain" description="Integrase zinc-binding" evidence="17">
    <location>
        <begin position="651"/>
        <end position="707"/>
    </location>
</feature>
<reference evidence="19 20" key="1">
    <citation type="submission" date="2018-04" db="EMBL/GenBank/DDBJ databases">
        <authorList>
            <person name="Vogel A."/>
        </authorList>
    </citation>
    <scope>NUCLEOTIDE SEQUENCE [LARGE SCALE GENOMIC DNA]</scope>
</reference>
<dbReference type="AlphaFoldDB" id="A0A484MI78"/>
<dbReference type="SUPFAM" id="SSF54160">
    <property type="entry name" value="Chromo domain-like"/>
    <property type="match status" value="1"/>
</dbReference>
<dbReference type="EMBL" id="OOIL02003369">
    <property type="protein sequence ID" value="VFQ87754.1"/>
    <property type="molecule type" value="Genomic_DNA"/>
</dbReference>
<name>A0A484MI78_9ASTE</name>
<keyword evidence="13" id="KW-0238">DNA-binding</keyword>
<dbReference type="Proteomes" id="UP000595140">
    <property type="component" value="Unassembled WGS sequence"/>
</dbReference>
<dbReference type="InterPro" id="IPR021109">
    <property type="entry name" value="Peptidase_aspartic_dom_sf"/>
</dbReference>
<feature type="compositionally biased region" description="Basic and acidic residues" evidence="15">
    <location>
        <begin position="962"/>
        <end position="971"/>
    </location>
</feature>
<evidence type="ECO:0000256" key="5">
    <source>
        <dbReference type="ARBA" id="ARBA00022723"/>
    </source>
</evidence>
<dbReference type="Pfam" id="PF17921">
    <property type="entry name" value="Integrase_H2C2"/>
    <property type="match status" value="1"/>
</dbReference>
<evidence type="ECO:0000256" key="10">
    <source>
        <dbReference type="ARBA" id="ARBA00022908"/>
    </source>
</evidence>
<evidence type="ECO:0000256" key="8">
    <source>
        <dbReference type="ARBA" id="ARBA00022801"/>
    </source>
</evidence>
<feature type="region of interest" description="Disordered" evidence="15">
    <location>
        <begin position="246"/>
        <end position="290"/>
    </location>
</feature>
<accession>A0A484MI78</accession>
<organism evidence="19 20">
    <name type="scientific">Cuscuta campestris</name>
    <dbReference type="NCBI Taxonomy" id="132261"/>
    <lineage>
        <taxon>Eukaryota</taxon>
        <taxon>Viridiplantae</taxon>
        <taxon>Streptophyta</taxon>
        <taxon>Embryophyta</taxon>
        <taxon>Tracheophyta</taxon>
        <taxon>Spermatophyta</taxon>
        <taxon>Magnoliopsida</taxon>
        <taxon>eudicotyledons</taxon>
        <taxon>Gunneridae</taxon>
        <taxon>Pentapetalae</taxon>
        <taxon>asterids</taxon>
        <taxon>lamiids</taxon>
        <taxon>Solanales</taxon>
        <taxon>Convolvulaceae</taxon>
        <taxon>Cuscuteae</taxon>
        <taxon>Cuscuta</taxon>
        <taxon>Cuscuta subgen. Grammica</taxon>
        <taxon>Cuscuta sect. Cleistogrammica</taxon>
    </lineage>
</organism>
<evidence type="ECO:0000256" key="6">
    <source>
        <dbReference type="ARBA" id="ARBA00022750"/>
    </source>
</evidence>
<dbReference type="InterPro" id="IPR012337">
    <property type="entry name" value="RNaseH-like_sf"/>
</dbReference>
<dbReference type="GO" id="GO:0015074">
    <property type="term" value="P:DNA integration"/>
    <property type="evidence" value="ECO:0007669"/>
    <property type="project" value="UniProtKB-KW"/>
</dbReference>
<evidence type="ECO:0000259" key="16">
    <source>
        <dbReference type="Pfam" id="PF03732"/>
    </source>
</evidence>
<dbReference type="GO" id="GO:0003964">
    <property type="term" value="F:RNA-directed DNA polymerase activity"/>
    <property type="evidence" value="ECO:0007669"/>
    <property type="project" value="UniProtKB-KW"/>
</dbReference>
<evidence type="ECO:0000256" key="7">
    <source>
        <dbReference type="ARBA" id="ARBA00022759"/>
    </source>
</evidence>
<dbReference type="PANTHER" id="PTHR37984">
    <property type="entry name" value="PROTEIN CBG26694"/>
    <property type="match status" value="1"/>
</dbReference>
<keyword evidence="11" id="KW-0695">RNA-directed DNA polymerase</keyword>
<keyword evidence="14" id="KW-0233">DNA recombination</keyword>
<keyword evidence="1" id="KW-0645">Protease</keyword>
<keyword evidence="10" id="KW-0229">DNA integration</keyword>
<dbReference type="GO" id="GO:0003677">
    <property type="term" value="F:DNA binding"/>
    <property type="evidence" value="ECO:0007669"/>
    <property type="project" value="UniProtKB-KW"/>
</dbReference>
<keyword evidence="9" id="KW-0460">Magnesium</keyword>
<evidence type="ECO:0000256" key="14">
    <source>
        <dbReference type="ARBA" id="ARBA00023172"/>
    </source>
</evidence>
<dbReference type="SUPFAM" id="SSF53098">
    <property type="entry name" value="Ribonuclease H-like"/>
    <property type="match status" value="1"/>
</dbReference>
<feature type="compositionally biased region" description="Basic and acidic residues" evidence="15">
    <location>
        <begin position="78"/>
        <end position="88"/>
    </location>
</feature>
<dbReference type="Gene3D" id="2.40.70.10">
    <property type="entry name" value="Acid Proteases"/>
    <property type="match status" value="1"/>
</dbReference>
<dbReference type="Gene3D" id="3.30.420.10">
    <property type="entry name" value="Ribonuclease H-like superfamily/Ribonuclease H"/>
    <property type="match status" value="1"/>
</dbReference>
<evidence type="ECO:0000313" key="19">
    <source>
        <dbReference type="EMBL" id="VFQ87754.1"/>
    </source>
</evidence>
<dbReference type="GO" id="GO:0006310">
    <property type="term" value="P:DNA recombination"/>
    <property type="evidence" value="ECO:0007669"/>
    <property type="project" value="UniProtKB-KW"/>
</dbReference>
<dbReference type="GO" id="GO:0046872">
    <property type="term" value="F:metal ion binding"/>
    <property type="evidence" value="ECO:0007669"/>
    <property type="project" value="UniProtKB-KW"/>
</dbReference>
<evidence type="ECO:0000256" key="2">
    <source>
        <dbReference type="ARBA" id="ARBA00022679"/>
    </source>
</evidence>
<feature type="region of interest" description="Disordered" evidence="15">
    <location>
        <begin position="908"/>
        <end position="971"/>
    </location>
</feature>
<keyword evidence="7" id="KW-0255">Endonuclease</keyword>
<dbReference type="CDD" id="cd00303">
    <property type="entry name" value="retropepsin_like"/>
    <property type="match status" value="1"/>
</dbReference>
<feature type="domain" description="Retrotransposon gag" evidence="16">
    <location>
        <begin position="115"/>
        <end position="202"/>
    </location>
</feature>
<dbReference type="Gene3D" id="1.10.340.70">
    <property type="match status" value="1"/>
</dbReference>
<evidence type="ECO:0008006" key="21">
    <source>
        <dbReference type="Google" id="ProtNLM"/>
    </source>
</evidence>
<evidence type="ECO:0000256" key="12">
    <source>
        <dbReference type="ARBA" id="ARBA00022932"/>
    </source>
</evidence>
<dbReference type="PANTHER" id="PTHR37984:SF5">
    <property type="entry name" value="PROTEIN NYNRIN-LIKE"/>
    <property type="match status" value="1"/>
</dbReference>
<dbReference type="InterPro" id="IPR016197">
    <property type="entry name" value="Chromo-like_dom_sf"/>
</dbReference>
<dbReference type="Pfam" id="PF24626">
    <property type="entry name" value="SH3_Tf2-1"/>
    <property type="match status" value="1"/>
</dbReference>
<keyword evidence="5" id="KW-0479">Metal-binding</keyword>
<feature type="compositionally biased region" description="Polar residues" evidence="15">
    <location>
        <begin position="246"/>
        <end position="270"/>
    </location>
</feature>
<protein>
    <recommendedName>
        <fullName evidence="21">Retrotransposon gag domain-containing protein</fullName>
    </recommendedName>
</protein>
<evidence type="ECO:0000256" key="3">
    <source>
        <dbReference type="ARBA" id="ARBA00022695"/>
    </source>
</evidence>
<keyword evidence="20" id="KW-1185">Reference proteome</keyword>
<feature type="domain" description="Tf2-1-like SH3-like" evidence="18">
    <location>
        <begin position="779"/>
        <end position="822"/>
    </location>
</feature>
<evidence type="ECO:0000256" key="1">
    <source>
        <dbReference type="ARBA" id="ARBA00022670"/>
    </source>
</evidence>
<evidence type="ECO:0000256" key="15">
    <source>
        <dbReference type="SAM" id="MobiDB-lite"/>
    </source>
</evidence>
<dbReference type="Pfam" id="PF08284">
    <property type="entry name" value="RVP_2"/>
    <property type="match status" value="1"/>
</dbReference>
<keyword evidence="6" id="KW-0064">Aspartyl protease</keyword>
<keyword evidence="2" id="KW-0808">Transferase</keyword>
<dbReference type="InterPro" id="IPR005162">
    <property type="entry name" value="Retrotrans_gag_dom"/>
</dbReference>
<keyword evidence="8" id="KW-0378">Hydrolase</keyword>
<dbReference type="GO" id="GO:0004519">
    <property type="term" value="F:endonuclease activity"/>
    <property type="evidence" value="ECO:0007669"/>
    <property type="project" value="UniProtKB-KW"/>
</dbReference>
<keyword evidence="4" id="KW-0540">Nuclease</keyword>
<dbReference type="InterPro" id="IPR036397">
    <property type="entry name" value="RNaseH_sf"/>
</dbReference>
<proteinExistence type="predicted"/>
<dbReference type="InterPro" id="IPR041588">
    <property type="entry name" value="Integrase_H2C2"/>
</dbReference>
<feature type="region of interest" description="Disordered" evidence="15">
    <location>
        <begin position="52"/>
        <end position="88"/>
    </location>
</feature>
<evidence type="ECO:0000256" key="9">
    <source>
        <dbReference type="ARBA" id="ARBA00022842"/>
    </source>
</evidence>
<dbReference type="FunFam" id="1.10.340.70:FF:000001">
    <property type="entry name" value="Retrovirus-related Pol polyprotein from transposon gypsy-like Protein"/>
    <property type="match status" value="1"/>
</dbReference>
<keyword evidence="3" id="KW-0548">Nucleotidyltransferase</keyword>
<evidence type="ECO:0000259" key="18">
    <source>
        <dbReference type="Pfam" id="PF24626"/>
    </source>
</evidence>